<dbReference type="PIRSF" id="PIRSF001563">
    <property type="entry name" value="Folylpolyglu_synth"/>
    <property type="match status" value="1"/>
</dbReference>
<dbReference type="Pfam" id="PF08245">
    <property type="entry name" value="Mur_ligase_M"/>
    <property type="match status" value="1"/>
</dbReference>
<feature type="domain" description="Mur ligase C-terminal" evidence="11">
    <location>
        <begin position="297"/>
        <end position="417"/>
    </location>
</feature>
<keyword evidence="6 10" id="KW-0067">ATP-binding</keyword>
<evidence type="ECO:0000259" key="11">
    <source>
        <dbReference type="Pfam" id="PF02875"/>
    </source>
</evidence>
<evidence type="ECO:0000256" key="9">
    <source>
        <dbReference type="ARBA" id="ARBA00047493"/>
    </source>
</evidence>
<dbReference type="PANTHER" id="PTHR11136:SF0">
    <property type="entry name" value="DIHYDROFOLATE SYNTHETASE-RELATED"/>
    <property type="match status" value="1"/>
</dbReference>
<feature type="domain" description="Mur ligase central" evidence="12">
    <location>
        <begin position="44"/>
        <end position="267"/>
    </location>
</feature>
<evidence type="ECO:0000256" key="8">
    <source>
        <dbReference type="ARBA" id="ARBA00030592"/>
    </source>
</evidence>
<dbReference type="PANTHER" id="PTHR11136">
    <property type="entry name" value="FOLYLPOLYGLUTAMATE SYNTHASE-RELATED"/>
    <property type="match status" value="1"/>
</dbReference>
<dbReference type="SUPFAM" id="SSF53623">
    <property type="entry name" value="MurD-like peptide ligases, catalytic domain"/>
    <property type="match status" value="1"/>
</dbReference>
<dbReference type="InterPro" id="IPR001645">
    <property type="entry name" value="Folylpolyglutamate_synth"/>
</dbReference>
<dbReference type="InterPro" id="IPR036565">
    <property type="entry name" value="Mur-like_cat_sf"/>
</dbReference>
<reference evidence="14" key="1">
    <citation type="journal article" date="2019" name="Int. J. Syst. Evol. Microbiol.">
        <title>The Global Catalogue of Microorganisms (GCM) 10K type strain sequencing project: providing services to taxonomists for standard genome sequencing and annotation.</title>
        <authorList>
            <consortium name="The Broad Institute Genomics Platform"/>
            <consortium name="The Broad Institute Genome Sequencing Center for Infectious Disease"/>
            <person name="Wu L."/>
            <person name="Ma J."/>
        </authorList>
    </citation>
    <scope>NUCLEOTIDE SEQUENCE [LARGE SCALE GENOMIC DNA]</scope>
    <source>
        <strain evidence="14">WYCCWR 12678</strain>
    </source>
</reference>
<dbReference type="Gene3D" id="3.40.1190.10">
    <property type="entry name" value="Mur-like, catalytic domain"/>
    <property type="match status" value="1"/>
</dbReference>
<evidence type="ECO:0000256" key="2">
    <source>
        <dbReference type="ARBA" id="ARBA00013025"/>
    </source>
</evidence>
<keyword evidence="7" id="KW-0460">Magnesium</keyword>
<dbReference type="Proteomes" id="UP001596002">
    <property type="component" value="Unassembled WGS sequence"/>
</dbReference>
<evidence type="ECO:0000256" key="4">
    <source>
        <dbReference type="ARBA" id="ARBA00022723"/>
    </source>
</evidence>
<dbReference type="EC" id="6.3.2.17" evidence="2"/>
<dbReference type="Pfam" id="PF02875">
    <property type="entry name" value="Mur_ligase_C"/>
    <property type="match status" value="1"/>
</dbReference>
<evidence type="ECO:0000256" key="1">
    <source>
        <dbReference type="ARBA" id="ARBA00008276"/>
    </source>
</evidence>
<dbReference type="RefSeq" id="WP_380025814.1">
    <property type="nucleotide sequence ID" value="NZ_JBHSHC010000093.1"/>
</dbReference>
<comment type="similarity">
    <text evidence="1 10">Belongs to the folylpolyglutamate synthase family.</text>
</comment>
<dbReference type="InterPro" id="IPR013221">
    <property type="entry name" value="Mur_ligase_cen"/>
</dbReference>
<dbReference type="EMBL" id="JBHSHC010000093">
    <property type="protein sequence ID" value="MFC4767892.1"/>
    <property type="molecule type" value="Genomic_DNA"/>
</dbReference>
<dbReference type="GO" id="GO:0016874">
    <property type="term" value="F:ligase activity"/>
    <property type="evidence" value="ECO:0007669"/>
    <property type="project" value="UniProtKB-KW"/>
</dbReference>
<dbReference type="SUPFAM" id="SSF53244">
    <property type="entry name" value="MurD-like peptide ligases, peptide-binding domain"/>
    <property type="match status" value="1"/>
</dbReference>
<sequence length="432" mass="47614">MIIDWISSFPKFDGRWGIKLGLERMEALLERMGNPHHQLQFIHVAGTNGKGSTCAYLACIYQQAGYRVGRYTSPYILHFYDRMSVNGIDVTEQQLSIYAEQLKPHIEEIRFSEVGEPTEFEIVTLLAILFFIDQKVDLVVWETGLGGRLDATNVVSPLATVITNVGLDHLVHLGPTVEVIAREKAGIAKEGVPLFTGAEEPALSVILAKAQEVGAPYRVLGKEFGYSRKGYSLAGQAFDFYSTDIELHDLEISMLGEHQCKNAALAVRTVLHLSEQGVLPVEENDLRTGLKLTRWPGRLEIVRHHPLVLLDGAHNPHGAEALAAALHELLGNRKLVLVLGILQDKLVPGVIDPIVPFAHKIIVTAPNSPRAADVRDVEMFIRDRVTVPIELIPNVAEAVDHAIRSIGSEEVVLVTGSLYTISEARQFTSKKG</sequence>
<dbReference type="NCBIfam" id="TIGR01499">
    <property type="entry name" value="folC"/>
    <property type="match status" value="1"/>
</dbReference>
<evidence type="ECO:0000256" key="3">
    <source>
        <dbReference type="ARBA" id="ARBA00022598"/>
    </source>
</evidence>
<comment type="catalytic activity">
    <reaction evidence="9">
        <text>(6S)-5,6,7,8-tetrahydrofolyl-(gamma-L-Glu)(n) + L-glutamate + ATP = (6S)-5,6,7,8-tetrahydrofolyl-(gamma-L-Glu)(n+1) + ADP + phosphate + H(+)</text>
        <dbReference type="Rhea" id="RHEA:10580"/>
        <dbReference type="Rhea" id="RHEA-COMP:14738"/>
        <dbReference type="Rhea" id="RHEA-COMP:14740"/>
        <dbReference type="ChEBI" id="CHEBI:15378"/>
        <dbReference type="ChEBI" id="CHEBI:29985"/>
        <dbReference type="ChEBI" id="CHEBI:30616"/>
        <dbReference type="ChEBI" id="CHEBI:43474"/>
        <dbReference type="ChEBI" id="CHEBI:141005"/>
        <dbReference type="ChEBI" id="CHEBI:456216"/>
        <dbReference type="EC" id="6.3.2.17"/>
    </reaction>
</comment>
<keyword evidence="14" id="KW-1185">Reference proteome</keyword>
<evidence type="ECO:0000313" key="14">
    <source>
        <dbReference type="Proteomes" id="UP001596002"/>
    </source>
</evidence>
<dbReference type="Gene3D" id="3.90.190.20">
    <property type="entry name" value="Mur ligase, C-terminal domain"/>
    <property type="match status" value="1"/>
</dbReference>
<evidence type="ECO:0000256" key="10">
    <source>
        <dbReference type="PIRNR" id="PIRNR001563"/>
    </source>
</evidence>
<evidence type="ECO:0000256" key="6">
    <source>
        <dbReference type="ARBA" id="ARBA00022840"/>
    </source>
</evidence>
<evidence type="ECO:0000256" key="7">
    <source>
        <dbReference type="ARBA" id="ARBA00022842"/>
    </source>
</evidence>
<evidence type="ECO:0000313" key="13">
    <source>
        <dbReference type="EMBL" id="MFC4767892.1"/>
    </source>
</evidence>
<organism evidence="13 14">
    <name type="scientific">Effusibacillus consociatus</name>
    <dbReference type="NCBI Taxonomy" id="1117041"/>
    <lineage>
        <taxon>Bacteria</taxon>
        <taxon>Bacillati</taxon>
        <taxon>Bacillota</taxon>
        <taxon>Bacilli</taxon>
        <taxon>Bacillales</taxon>
        <taxon>Alicyclobacillaceae</taxon>
        <taxon>Effusibacillus</taxon>
    </lineage>
</organism>
<gene>
    <name evidence="13" type="ORF">ACFO8Q_11065</name>
</gene>
<keyword evidence="4" id="KW-0479">Metal-binding</keyword>
<protein>
    <recommendedName>
        <fullName evidence="2">tetrahydrofolate synthase</fullName>
        <ecNumber evidence="2">6.3.2.17</ecNumber>
    </recommendedName>
    <alternativeName>
        <fullName evidence="8">Tetrahydrofolylpolyglutamate synthase</fullName>
    </alternativeName>
</protein>
<comment type="caution">
    <text evidence="13">The sequence shown here is derived from an EMBL/GenBank/DDBJ whole genome shotgun (WGS) entry which is preliminary data.</text>
</comment>
<keyword evidence="5 10" id="KW-0547">Nucleotide-binding</keyword>
<accession>A0ABV9Q5D9</accession>
<keyword evidence="3 10" id="KW-0436">Ligase</keyword>
<evidence type="ECO:0000259" key="12">
    <source>
        <dbReference type="Pfam" id="PF08245"/>
    </source>
</evidence>
<proteinExistence type="inferred from homology"/>
<dbReference type="InterPro" id="IPR036615">
    <property type="entry name" value="Mur_ligase_C_dom_sf"/>
</dbReference>
<dbReference type="InterPro" id="IPR004101">
    <property type="entry name" value="Mur_ligase_C"/>
</dbReference>
<name>A0ABV9Q5D9_9BACL</name>
<evidence type="ECO:0000256" key="5">
    <source>
        <dbReference type="ARBA" id="ARBA00022741"/>
    </source>
</evidence>